<evidence type="ECO:0000313" key="5">
    <source>
        <dbReference type="EMBL" id="RUL55913.1"/>
    </source>
</evidence>
<reference evidence="5 6" key="1">
    <citation type="submission" date="2018-12" db="EMBL/GenBank/DDBJ databases">
        <title>Lysinibacillus antri sp. nov., isolated from a cave soil.</title>
        <authorList>
            <person name="Narsing Rao M.P."/>
            <person name="Zhang H."/>
            <person name="Dong Z.-Y."/>
            <person name="Niu X.-K."/>
            <person name="Zhang K."/>
            <person name="Fang B.-Z."/>
            <person name="Kang Y.-Q."/>
            <person name="Xiao M."/>
            <person name="Li W.-J."/>
        </authorList>
    </citation>
    <scope>NUCLEOTIDE SEQUENCE [LARGE SCALE GENOMIC DNA]</scope>
    <source>
        <strain evidence="5 6">SYSU K30002</strain>
    </source>
</reference>
<dbReference type="NCBIfam" id="TIGR03998">
    <property type="entry name" value="thiol_BshC"/>
    <property type="match status" value="1"/>
</dbReference>
<proteinExistence type="inferred from homology"/>
<dbReference type="Pfam" id="PF10079">
    <property type="entry name" value="Rossmann-like_BshC"/>
    <property type="match status" value="1"/>
</dbReference>
<dbReference type="EC" id="6.-.-.-" evidence="2"/>
<dbReference type="EMBL" id="RYYR01000003">
    <property type="protein sequence ID" value="RUL55913.1"/>
    <property type="molecule type" value="Genomic_DNA"/>
</dbReference>
<dbReference type="RefSeq" id="WP_126657660.1">
    <property type="nucleotide sequence ID" value="NZ_RYYR01000003.1"/>
</dbReference>
<comment type="function">
    <text evidence="2">Involved in bacillithiol (BSH) biosynthesis. May catalyze the last step of the pathway, the addition of cysteine to glucosamine malate (GlcN-Mal) to generate BSH.</text>
</comment>
<dbReference type="InterPro" id="IPR011199">
    <property type="entry name" value="Bacillithiol_biosynth_BshC"/>
</dbReference>
<evidence type="ECO:0000256" key="2">
    <source>
        <dbReference type="HAMAP-Rule" id="MF_01867"/>
    </source>
</evidence>
<dbReference type="AlphaFoldDB" id="A0A3S0R854"/>
<gene>
    <name evidence="2 5" type="primary">bshC</name>
    <name evidence="5" type="ORF">EK386_03595</name>
</gene>
<organism evidence="5 6">
    <name type="scientific">Lysinibacillus antri</name>
    <dbReference type="NCBI Taxonomy" id="2498145"/>
    <lineage>
        <taxon>Bacteria</taxon>
        <taxon>Bacillati</taxon>
        <taxon>Bacillota</taxon>
        <taxon>Bacilli</taxon>
        <taxon>Bacillales</taxon>
        <taxon>Bacillaceae</taxon>
        <taxon>Lysinibacillus</taxon>
    </lineage>
</organism>
<name>A0A3S0R854_9BACI</name>
<evidence type="ECO:0000259" key="4">
    <source>
        <dbReference type="Pfam" id="PF24850"/>
    </source>
</evidence>
<dbReference type="InterPro" id="IPR055399">
    <property type="entry name" value="CC_BshC"/>
</dbReference>
<evidence type="ECO:0000313" key="6">
    <source>
        <dbReference type="Proteomes" id="UP000287910"/>
    </source>
</evidence>
<dbReference type="Pfam" id="PF24850">
    <property type="entry name" value="CC_BshC"/>
    <property type="match status" value="1"/>
</dbReference>
<evidence type="ECO:0000256" key="1">
    <source>
        <dbReference type="ARBA" id="ARBA00022598"/>
    </source>
</evidence>
<dbReference type="Proteomes" id="UP000287910">
    <property type="component" value="Unassembled WGS sequence"/>
</dbReference>
<dbReference type="InterPro" id="IPR055398">
    <property type="entry name" value="Rossmann-like_BshC"/>
</dbReference>
<accession>A0A3S0R854</accession>
<protein>
    <recommendedName>
        <fullName evidence="2">Putative cysteine ligase BshC</fullName>
        <ecNumber evidence="2">6.-.-.-</ecNumber>
    </recommendedName>
</protein>
<keyword evidence="1 2" id="KW-0436">Ligase</keyword>
<comment type="caution">
    <text evidence="5">The sequence shown here is derived from an EMBL/GenBank/DDBJ whole genome shotgun (WGS) entry which is preliminary data.</text>
</comment>
<dbReference type="HAMAP" id="MF_01867">
    <property type="entry name" value="BshC"/>
    <property type="match status" value="1"/>
</dbReference>
<feature type="domain" description="Bacillithiol biosynthesis BshC N-terminal Rossmann-like" evidence="3">
    <location>
        <begin position="1"/>
        <end position="377"/>
    </location>
</feature>
<feature type="domain" description="Bacillithiol biosynthesis BshC C-terminal coiled-coil" evidence="4">
    <location>
        <begin position="381"/>
        <end position="538"/>
    </location>
</feature>
<comment type="similarity">
    <text evidence="2">Belongs to the BshC family.</text>
</comment>
<keyword evidence="6" id="KW-1185">Reference proteome</keyword>
<sequence length="538" mass="61893">MKLEQVELPVSNQLLFDYWSHSEKVKPFYQYEYNDDAFVLRYNYLKEQFYDSQQLGNIIRTFMQQFGLSKKQEEHIHQLENGAVAVVGGQQAGVLTGPLYSVHKAISVILLAKEQSEKLGEKIVPLFWIAGEDHDIEEINHTYTIVDSMPKKRVYGERSHKKLMASKTPLQKEQLVQFIDAVFKDYGETEYTNDLYHFVLRMVEQSETFTQFFAHTMNGLFQTEGLLMIDAAYAPFRKYESSFFEKIINHNEQIAMEVVAQEKAFDQAGYGTPINAVVGNANLFYVKDGERFLLERKNGDFQDASGLHKFTKEHLLDIALTNPEQLSNNVVTRPLMQEMTIPVLAFVGGPGELAYWATLKNAFSALNLQMPILAPRLNISLMTRKVDQLLADFQLSMLQVIEGGATEQKEQFINSVQDVEAKNQIEAIHDSLQQQYAELMTHLDAQQLNLKSIVEKNKGYHKKQLDYLSSKIEQQVRIKHDKTIRQFNTISAELYPNGTLQERVYNPFQYLNLYGPSLIEDLCALPMKIANIHYVVRL</sequence>
<dbReference type="GO" id="GO:0016874">
    <property type="term" value="F:ligase activity"/>
    <property type="evidence" value="ECO:0007669"/>
    <property type="project" value="UniProtKB-UniRule"/>
</dbReference>
<evidence type="ECO:0000259" key="3">
    <source>
        <dbReference type="Pfam" id="PF10079"/>
    </source>
</evidence>
<dbReference type="PIRSF" id="PIRSF012535">
    <property type="entry name" value="UCP012535"/>
    <property type="match status" value="1"/>
</dbReference>